<dbReference type="EMBL" id="KY971609">
    <property type="protein sequence ID" value="ASD51886.1"/>
    <property type="molecule type" value="Genomic_DNA"/>
</dbReference>
<dbReference type="Proteomes" id="UP000248142">
    <property type="component" value="Segment"/>
</dbReference>
<gene>
    <name evidence="1" type="ORF">PspYZU01_01</name>
</gene>
<protein>
    <submittedName>
        <fullName evidence="1">Uncharacterized protein</fullName>
    </submittedName>
</protein>
<organism evidence="1 2">
    <name type="scientific">Pseudomonas phage PspYZU01</name>
    <dbReference type="NCBI Taxonomy" id="1983555"/>
    <lineage>
        <taxon>Viruses</taxon>
        <taxon>Duplodnaviria</taxon>
        <taxon>Heunggongvirae</taxon>
        <taxon>Uroviricota</taxon>
        <taxon>Caudoviricetes</taxon>
        <taxon>Casjensviridae</taxon>
        <taxon>Phobosvirus</taxon>
        <taxon>Phobosvirus PspYZU01</taxon>
    </lineage>
</organism>
<keyword evidence="2" id="KW-1185">Reference proteome</keyword>
<proteinExistence type="predicted"/>
<evidence type="ECO:0000313" key="2">
    <source>
        <dbReference type="Proteomes" id="UP000248142"/>
    </source>
</evidence>
<name>A0A2U7N4U7_9CAUD</name>
<evidence type="ECO:0000313" key="1">
    <source>
        <dbReference type="EMBL" id="ASD51886.1"/>
    </source>
</evidence>
<accession>A0A2U7N4U7</accession>
<sequence length="55" mass="6338">MHKADGLRDGAYWVTFIDTGASLYRADLRRGVWYWAGGVLPMTPKPVTWEERLAR</sequence>
<reference evidence="1 2" key="1">
    <citation type="submission" date="2017-04" db="EMBL/GenBank/DDBJ databases">
        <title>Isolation of lytic bacteriophages infecting Pseudomonas strains for biocontrol of fish and shrimp spoilage during chilled storage.</title>
        <authorList>
            <person name="Yang Z."/>
            <person name="Tao X."/>
            <person name="Gao L."/>
            <person name="Rao S."/>
        </authorList>
    </citation>
    <scope>NUCLEOTIDE SEQUENCE [LARGE SCALE GENOMIC DNA]</scope>
</reference>